<dbReference type="EMBL" id="CAJJDO010000005">
    <property type="protein sequence ID" value="CAD8137208.1"/>
    <property type="molecule type" value="Genomic_DNA"/>
</dbReference>
<organism evidence="2 3">
    <name type="scientific">Paramecium pentaurelia</name>
    <dbReference type="NCBI Taxonomy" id="43138"/>
    <lineage>
        <taxon>Eukaryota</taxon>
        <taxon>Sar</taxon>
        <taxon>Alveolata</taxon>
        <taxon>Ciliophora</taxon>
        <taxon>Intramacronucleata</taxon>
        <taxon>Oligohymenophorea</taxon>
        <taxon>Peniculida</taxon>
        <taxon>Parameciidae</taxon>
        <taxon>Paramecium</taxon>
    </lineage>
</organism>
<sequence>MQQQNLQRKQFKGQFYIQIMGMMKFNSSKHILYPLGSTLVVRHRITKQQTFQRGHDNQISVIIVSRTGDNIVSGQKKYIVFQAEIIGISKIEG</sequence>
<dbReference type="Proteomes" id="UP000689195">
    <property type="component" value="Unassembled WGS sequence"/>
</dbReference>
<comment type="caution">
    <text evidence="2">The sequence shown here is derived from an EMBL/GenBank/DDBJ whole genome shotgun (WGS) entry which is preliminary data.</text>
</comment>
<gene>
    <name evidence="1" type="ORF">PPENT_87.1.T0050557</name>
    <name evidence="2" type="ORF">PPENT_87.1.T0050558</name>
</gene>
<keyword evidence="3" id="KW-1185">Reference proteome</keyword>
<proteinExistence type="predicted"/>
<reference evidence="2" key="1">
    <citation type="submission" date="2021-01" db="EMBL/GenBank/DDBJ databases">
        <authorList>
            <consortium name="Genoscope - CEA"/>
            <person name="William W."/>
        </authorList>
    </citation>
    <scope>NUCLEOTIDE SEQUENCE</scope>
</reference>
<protein>
    <submittedName>
        <fullName evidence="2">Uncharacterized protein</fullName>
    </submittedName>
</protein>
<name>A0A8S1SAV5_9CILI</name>
<evidence type="ECO:0000313" key="3">
    <source>
        <dbReference type="Proteomes" id="UP000689195"/>
    </source>
</evidence>
<dbReference type="AlphaFoldDB" id="A0A8S1SAV5"/>
<accession>A0A8S1SAV5</accession>
<evidence type="ECO:0000313" key="1">
    <source>
        <dbReference type="EMBL" id="CAD8137206.1"/>
    </source>
</evidence>
<evidence type="ECO:0000313" key="2">
    <source>
        <dbReference type="EMBL" id="CAD8137208.1"/>
    </source>
</evidence>
<dbReference type="EMBL" id="CAJJDO010000005">
    <property type="protein sequence ID" value="CAD8137206.1"/>
    <property type="molecule type" value="Genomic_DNA"/>
</dbReference>
<dbReference type="OrthoDB" id="6252103at2759"/>